<dbReference type="Proteomes" id="UP001385848">
    <property type="component" value="Unassembled WGS sequence"/>
</dbReference>
<dbReference type="GO" id="GO:0004175">
    <property type="term" value="F:endopeptidase activity"/>
    <property type="evidence" value="ECO:0007669"/>
    <property type="project" value="UniProtKB-ARBA"/>
</dbReference>
<dbReference type="GO" id="GO:0080120">
    <property type="term" value="P:CAAX-box protein maturation"/>
    <property type="evidence" value="ECO:0007669"/>
    <property type="project" value="UniProtKB-ARBA"/>
</dbReference>
<organism evidence="4 6">
    <name type="scientific">Lactobacillus jensenii</name>
    <dbReference type="NCBI Taxonomy" id="109790"/>
    <lineage>
        <taxon>Bacteria</taxon>
        <taxon>Bacillati</taxon>
        <taxon>Bacillota</taxon>
        <taxon>Bacilli</taxon>
        <taxon>Lactobacillales</taxon>
        <taxon>Lactobacillaceae</taxon>
        <taxon>Lactobacillus</taxon>
    </lineage>
</organism>
<reference evidence="4 6" key="1">
    <citation type="submission" date="2019-09" db="EMBL/GenBank/DDBJ databases">
        <title>Draft genome sequence assemblies of isolates from the urinary tract.</title>
        <authorList>
            <person name="Mores C.R."/>
            <person name="Putonti C."/>
            <person name="Wolfe A.J."/>
        </authorList>
    </citation>
    <scope>NUCLEOTIDE SEQUENCE [LARGE SCALE GENOMIC DNA]</scope>
    <source>
        <strain evidence="4 6">UMB246</strain>
    </source>
</reference>
<dbReference type="AlphaFoldDB" id="A0A5N1I733"/>
<dbReference type="GO" id="GO:0006508">
    <property type="term" value="P:proteolysis"/>
    <property type="evidence" value="ECO:0007669"/>
    <property type="project" value="UniProtKB-KW"/>
</dbReference>
<evidence type="ECO:0000313" key="7">
    <source>
        <dbReference type="Proteomes" id="UP001385848"/>
    </source>
</evidence>
<evidence type="ECO:0000259" key="3">
    <source>
        <dbReference type="Pfam" id="PF02517"/>
    </source>
</evidence>
<dbReference type="EMBL" id="JBBVUL010000010">
    <property type="protein sequence ID" value="MEL0565435.1"/>
    <property type="molecule type" value="Genomic_DNA"/>
</dbReference>
<proteinExistence type="inferred from homology"/>
<protein>
    <submittedName>
        <fullName evidence="5">CPBP family intramembrane glutamic endopeptidase</fullName>
        <ecNumber evidence="5">3.4.-.-</ecNumber>
    </submittedName>
    <submittedName>
        <fullName evidence="4">CPBP family intramembrane metalloprotease</fullName>
    </submittedName>
</protein>
<dbReference type="GO" id="GO:0008237">
    <property type="term" value="F:metallopeptidase activity"/>
    <property type="evidence" value="ECO:0007669"/>
    <property type="project" value="UniProtKB-KW"/>
</dbReference>
<evidence type="ECO:0000256" key="2">
    <source>
        <dbReference type="SAM" id="Phobius"/>
    </source>
</evidence>
<feature type="transmembrane region" description="Helical" evidence="2">
    <location>
        <begin position="42"/>
        <end position="60"/>
    </location>
</feature>
<keyword evidence="4" id="KW-0645">Protease</keyword>
<feature type="transmembrane region" description="Helical" evidence="2">
    <location>
        <begin position="12"/>
        <end position="30"/>
    </location>
</feature>
<comment type="similarity">
    <text evidence="1">Belongs to the UPF0177 family.</text>
</comment>
<feature type="transmembrane region" description="Helical" evidence="2">
    <location>
        <begin position="202"/>
        <end position="219"/>
    </location>
</feature>
<sequence>MNSPKSVQGNLIRYAVFIVGYLMVIGAKELCANSSKLHIWDLILFAVVTVMTFLLYVYRFKREQRYFEKVNKVSLLDNIKVTLWLSFLIFFLRGLVSYLQVNQYINSYTFQLTYAKHESVSMFWFLIFAQGLVLPFLQVFLAEGFLFNYLFRDNVGSVAIFGIVFSGLIFSLVNFQLNVPVFLFDMVFGLIFAWAYLYSQNIVMPLYLAILNGLLMVMLV</sequence>
<dbReference type="InterPro" id="IPR003675">
    <property type="entry name" value="Rce1/LyrA-like_dom"/>
</dbReference>
<name>A0A5N1I733_LACJE</name>
<keyword evidence="2" id="KW-0812">Transmembrane</keyword>
<keyword evidence="5" id="KW-0378">Hydrolase</keyword>
<feature type="transmembrane region" description="Helical" evidence="2">
    <location>
        <begin position="154"/>
        <end position="173"/>
    </location>
</feature>
<feature type="domain" description="CAAX prenyl protease 2/Lysostaphin resistance protein A-like" evidence="3">
    <location>
        <begin position="122"/>
        <end position="208"/>
    </location>
</feature>
<dbReference type="Pfam" id="PF02517">
    <property type="entry name" value="Rce1-like"/>
    <property type="match status" value="1"/>
</dbReference>
<dbReference type="EMBL" id="VYWW01000029">
    <property type="protein sequence ID" value="KAA9321463.1"/>
    <property type="molecule type" value="Genomic_DNA"/>
</dbReference>
<keyword evidence="4" id="KW-0482">Metalloprotease</keyword>
<feature type="transmembrane region" description="Helical" evidence="2">
    <location>
        <begin position="81"/>
        <end position="101"/>
    </location>
</feature>
<evidence type="ECO:0000313" key="6">
    <source>
        <dbReference type="Proteomes" id="UP000327236"/>
    </source>
</evidence>
<reference evidence="5 7" key="2">
    <citation type="submission" date="2024-04" db="EMBL/GenBank/DDBJ databases">
        <title>Three lactobacilli isolated from voided urine samples from females with type 2 diabetes.</title>
        <authorList>
            <person name="Kula A."/>
            <person name="Stegman N."/>
            <person name="Putonti C."/>
        </authorList>
    </citation>
    <scope>NUCLEOTIDE SEQUENCE [LARGE SCALE GENOMIC DNA]</scope>
    <source>
        <strain evidence="5 7">1855</strain>
    </source>
</reference>
<dbReference type="EC" id="3.4.-.-" evidence="5"/>
<dbReference type="RefSeq" id="WP_006585275.1">
    <property type="nucleotide sequence ID" value="NZ_CATOUX010000010.1"/>
</dbReference>
<keyword evidence="7" id="KW-1185">Reference proteome</keyword>
<comment type="caution">
    <text evidence="4">The sequence shown here is derived from an EMBL/GenBank/DDBJ whole genome shotgun (WGS) entry which is preliminary data.</text>
</comment>
<evidence type="ECO:0000256" key="1">
    <source>
        <dbReference type="ARBA" id="ARBA00009067"/>
    </source>
</evidence>
<dbReference type="Proteomes" id="UP000327236">
    <property type="component" value="Unassembled WGS sequence"/>
</dbReference>
<evidence type="ECO:0000313" key="4">
    <source>
        <dbReference type="EMBL" id="KAA9321463.1"/>
    </source>
</evidence>
<keyword evidence="2" id="KW-0472">Membrane</keyword>
<feature type="transmembrane region" description="Helical" evidence="2">
    <location>
        <begin position="121"/>
        <end position="142"/>
    </location>
</feature>
<accession>A0A5N1I733</accession>
<gene>
    <name evidence="5" type="ORF">AAC431_05785</name>
    <name evidence="4" type="ORF">F6H94_06480</name>
</gene>
<dbReference type="OrthoDB" id="2326057at2"/>
<keyword evidence="2" id="KW-1133">Transmembrane helix</keyword>
<evidence type="ECO:0000313" key="5">
    <source>
        <dbReference type="EMBL" id="MEL0565435.1"/>
    </source>
</evidence>